<evidence type="ECO:0000313" key="1">
    <source>
        <dbReference type="EMBL" id="USN14044.1"/>
    </source>
</evidence>
<protein>
    <submittedName>
        <fullName evidence="1">Uncharacterized protein</fullName>
    </submittedName>
</protein>
<accession>A0A9E7MQ63</accession>
<name>A0A9E7MQ63_9CAUD</name>
<sequence length="85" mass="9375">MRHFHTHCVNWLTRLGHDAGDADAVAWTIVEHASDAGRLRQQPYCVIRPGTDQAPVFLSGINSDRLRVHTGVLIVLDVAAMQAAF</sequence>
<gene>
    <name evidence="1" type="ORF">KABACHOK_02080</name>
</gene>
<dbReference type="EMBL" id="ON529852">
    <property type="protein sequence ID" value="USN14044.1"/>
    <property type="molecule type" value="Genomic_DNA"/>
</dbReference>
<proteinExistence type="predicted"/>
<reference evidence="1" key="1">
    <citation type="submission" date="2022-05" db="EMBL/GenBank/DDBJ databases">
        <authorList>
            <person name="Friedrich I."/>
            <person name="Poehlein A."/>
            <person name="Schneider D."/>
            <person name="Hertel R."/>
            <person name="Daniel R."/>
        </authorList>
    </citation>
    <scope>NUCLEOTIDE SEQUENCE</scope>
</reference>
<evidence type="ECO:0000313" key="2">
    <source>
        <dbReference type="Proteomes" id="UP001056685"/>
    </source>
</evidence>
<organism evidence="1 2">
    <name type="scientific">Brevundimonas phage vB_BpoS-Kabachok</name>
    <dbReference type="NCBI Taxonomy" id="2948600"/>
    <lineage>
        <taxon>Viruses</taxon>
        <taxon>Duplodnaviria</taxon>
        <taxon>Heunggongvirae</taxon>
        <taxon>Uroviricota</taxon>
        <taxon>Caudoviricetes</taxon>
        <taxon>Jeanschmidtviridae</taxon>
        <taxon>Marchewkavirus</taxon>
        <taxon>Marchewkavirus kabachok</taxon>
    </lineage>
</organism>
<keyword evidence="2" id="KW-1185">Reference proteome</keyword>
<dbReference type="Proteomes" id="UP001056685">
    <property type="component" value="Segment"/>
</dbReference>